<proteinExistence type="inferred from homology"/>
<evidence type="ECO:0000256" key="2">
    <source>
        <dbReference type="ARBA" id="ARBA00023015"/>
    </source>
</evidence>
<organism evidence="6 7">
    <name type="scientific">Stenotrophomonas maltophilia</name>
    <name type="common">Pseudomonas maltophilia</name>
    <name type="synonym">Xanthomonas maltophilia</name>
    <dbReference type="NCBI Taxonomy" id="40324"/>
    <lineage>
        <taxon>Bacteria</taxon>
        <taxon>Pseudomonadati</taxon>
        <taxon>Pseudomonadota</taxon>
        <taxon>Gammaproteobacteria</taxon>
        <taxon>Lysobacterales</taxon>
        <taxon>Lysobacteraceae</taxon>
        <taxon>Stenotrophomonas</taxon>
        <taxon>Stenotrophomonas maltophilia group</taxon>
    </lineage>
</organism>
<dbReference type="Gene3D" id="3.40.190.10">
    <property type="entry name" value="Periplasmic binding protein-like II"/>
    <property type="match status" value="2"/>
</dbReference>
<sequence>MNKLASMSIELRHLRYFLAVADTLHFGQAAERLGMSQPPLSQQIRQLEELIGARLFVRSHRRVQLTPAGELLQERARAIVQQVETAVDEVQRAQRGEQGELHIGLTRATPLSPQIPRSILRYRQQYPQVRLQLSEMNTLQQIDALLDGSLDVGIIRKRALPPELVAHSLFVDPLALIVHADHPALRRLSKQDTLSLRDFAQEPFVAFRRSAGAGIHDHMIALCAAAGFTPRIVQEAGEASTLISLAAAGLGAAILPSSCDHIRVEGSRFVALADAGAHSEVQLAWHRERVTPLIRNFATLLRGAFAEG</sequence>
<evidence type="ECO:0000256" key="4">
    <source>
        <dbReference type="ARBA" id="ARBA00023163"/>
    </source>
</evidence>
<dbReference type="InterPro" id="IPR036388">
    <property type="entry name" value="WH-like_DNA-bd_sf"/>
</dbReference>
<keyword evidence="4" id="KW-0804">Transcription</keyword>
<reference evidence="6 7" key="1">
    <citation type="submission" date="2020-08" db="EMBL/GenBank/DDBJ databases">
        <title>Phenotypic and transcriptomic analysis of seven clinical Stenotrophomonas maltophilia isolates identify a small set of shared and commonly regulated genes involved in biofilm lifestyle.</title>
        <authorList>
            <person name="Alio I."/>
            <person name="Gudzuhn M."/>
            <person name="Streit W."/>
        </authorList>
    </citation>
    <scope>NUCLEOTIDE SEQUENCE [LARGE SCALE GENOMIC DNA]</scope>
    <source>
        <strain evidence="6 7">UHH_SKK55</strain>
    </source>
</reference>
<dbReference type="InterPro" id="IPR005119">
    <property type="entry name" value="LysR_subst-bd"/>
</dbReference>
<gene>
    <name evidence="6" type="ORF">GPNADHDJ_04234</name>
</gene>
<dbReference type="FunFam" id="1.10.10.10:FF:000001">
    <property type="entry name" value="LysR family transcriptional regulator"/>
    <property type="match status" value="1"/>
</dbReference>
<dbReference type="GO" id="GO:0003677">
    <property type="term" value="F:DNA binding"/>
    <property type="evidence" value="ECO:0007669"/>
    <property type="project" value="UniProtKB-KW"/>
</dbReference>
<dbReference type="Pfam" id="PF03466">
    <property type="entry name" value="LysR_substrate"/>
    <property type="match status" value="1"/>
</dbReference>
<evidence type="ECO:0000256" key="1">
    <source>
        <dbReference type="ARBA" id="ARBA00009437"/>
    </source>
</evidence>
<dbReference type="GO" id="GO:0032993">
    <property type="term" value="C:protein-DNA complex"/>
    <property type="evidence" value="ECO:0007669"/>
    <property type="project" value="TreeGrafter"/>
</dbReference>
<feature type="domain" description="HTH lysR-type" evidence="5">
    <location>
        <begin position="9"/>
        <end position="66"/>
    </location>
</feature>
<dbReference type="SUPFAM" id="SSF46785">
    <property type="entry name" value="Winged helix' DNA-binding domain"/>
    <property type="match status" value="1"/>
</dbReference>
<keyword evidence="3" id="KW-0238">DNA-binding</keyword>
<dbReference type="SUPFAM" id="SSF53850">
    <property type="entry name" value="Periplasmic binding protein-like II"/>
    <property type="match status" value="1"/>
</dbReference>
<dbReference type="Pfam" id="PF00126">
    <property type="entry name" value="HTH_1"/>
    <property type="match status" value="1"/>
</dbReference>
<dbReference type="CDD" id="cd08414">
    <property type="entry name" value="PBP2_LTTR_aromatics_like"/>
    <property type="match status" value="1"/>
</dbReference>
<dbReference type="GO" id="GO:0003700">
    <property type="term" value="F:DNA-binding transcription factor activity"/>
    <property type="evidence" value="ECO:0007669"/>
    <property type="project" value="InterPro"/>
</dbReference>
<dbReference type="Proteomes" id="UP000515598">
    <property type="component" value="Chromosome"/>
</dbReference>
<evidence type="ECO:0000259" key="5">
    <source>
        <dbReference type="PROSITE" id="PS50931"/>
    </source>
</evidence>
<protein>
    <submittedName>
        <fullName evidence="6">LysR family transcriptional regulator</fullName>
    </submittedName>
</protein>
<dbReference type="PANTHER" id="PTHR30346:SF17">
    <property type="entry name" value="LYSR FAMILY TRANSCRIPTIONAL REGULATOR"/>
    <property type="match status" value="1"/>
</dbReference>
<dbReference type="InterPro" id="IPR036390">
    <property type="entry name" value="WH_DNA-bd_sf"/>
</dbReference>
<dbReference type="PANTHER" id="PTHR30346">
    <property type="entry name" value="TRANSCRIPTIONAL DUAL REGULATOR HCAR-RELATED"/>
    <property type="match status" value="1"/>
</dbReference>
<dbReference type="AlphaFoldDB" id="A0AAX1ILU2"/>
<name>A0AAX1ILU2_STEMA</name>
<dbReference type="Gene3D" id="1.10.10.10">
    <property type="entry name" value="Winged helix-like DNA-binding domain superfamily/Winged helix DNA-binding domain"/>
    <property type="match status" value="1"/>
</dbReference>
<keyword evidence="2" id="KW-0805">Transcription regulation</keyword>
<dbReference type="PROSITE" id="PS50931">
    <property type="entry name" value="HTH_LYSR"/>
    <property type="match status" value="1"/>
</dbReference>
<evidence type="ECO:0000256" key="3">
    <source>
        <dbReference type="ARBA" id="ARBA00023125"/>
    </source>
</evidence>
<evidence type="ECO:0000313" key="7">
    <source>
        <dbReference type="Proteomes" id="UP000515598"/>
    </source>
</evidence>
<dbReference type="InterPro" id="IPR000847">
    <property type="entry name" value="LysR_HTH_N"/>
</dbReference>
<dbReference type="EMBL" id="CP060025">
    <property type="protein sequence ID" value="QNG79976.1"/>
    <property type="molecule type" value="Genomic_DNA"/>
</dbReference>
<accession>A0AAX1ILU2</accession>
<dbReference type="PRINTS" id="PR00039">
    <property type="entry name" value="HTHLYSR"/>
</dbReference>
<evidence type="ECO:0000313" key="6">
    <source>
        <dbReference type="EMBL" id="QNG79976.1"/>
    </source>
</evidence>
<comment type="similarity">
    <text evidence="1">Belongs to the LysR transcriptional regulatory family.</text>
</comment>